<accession>A0A5B7BFL6</accession>
<gene>
    <name evidence="1" type="ORF">Din_036457</name>
</gene>
<evidence type="ECO:0000313" key="1">
    <source>
        <dbReference type="EMBL" id="MPA67016.1"/>
    </source>
</evidence>
<proteinExistence type="predicted"/>
<protein>
    <submittedName>
        <fullName evidence="1">Uncharacterized protein</fullName>
    </submittedName>
</protein>
<dbReference type="PANTHER" id="PTHR32370">
    <property type="entry name" value="OS12G0117600 PROTEIN"/>
    <property type="match status" value="1"/>
</dbReference>
<dbReference type="EMBL" id="GHES01036457">
    <property type="protein sequence ID" value="MPA67016.1"/>
    <property type="molecule type" value="Transcribed_RNA"/>
</dbReference>
<dbReference type="AlphaFoldDB" id="A0A5B7BFL6"/>
<organism evidence="1">
    <name type="scientific">Davidia involucrata</name>
    <name type="common">Dove tree</name>
    <dbReference type="NCBI Taxonomy" id="16924"/>
    <lineage>
        <taxon>Eukaryota</taxon>
        <taxon>Viridiplantae</taxon>
        <taxon>Streptophyta</taxon>
        <taxon>Embryophyta</taxon>
        <taxon>Tracheophyta</taxon>
        <taxon>Spermatophyta</taxon>
        <taxon>Magnoliopsida</taxon>
        <taxon>eudicotyledons</taxon>
        <taxon>Gunneridae</taxon>
        <taxon>Pentapetalae</taxon>
        <taxon>asterids</taxon>
        <taxon>Cornales</taxon>
        <taxon>Nyssaceae</taxon>
        <taxon>Davidia</taxon>
    </lineage>
</organism>
<name>A0A5B7BFL6_DAVIN</name>
<dbReference type="InterPro" id="IPR043454">
    <property type="entry name" value="NPH3/RPT2-like"/>
</dbReference>
<sequence>MEMNKNSSDLVEQTEKYLKGIHCWTLSELLVGLKQCQNVISFLNSSLVLHELLDILVGRLCAPNATMHPCTDSMRNHYSQPTWWFQDLVFLNIDLLQKVIKKMLSQKFESNCREKQTQKKNRDCRERKGRGFRSCCFHYSFNS</sequence>
<reference evidence="1" key="1">
    <citation type="submission" date="2019-08" db="EMBL/GenBank/DDBJ databases">
        <title>Reference gene set and small RNA set construction with multiple tissues from Davidia involucrata Baill.</title>
        <authorList>
            <person name="Yang H."/>
            <person name="Zhou C."/>
            <person name="Li G."/>
            <person name="Wang J."/>
            <person name="Gao P."/>
            <person name="Wang M."/>
            <person name="Wang R."/>
            <person name="Zhao Y."/>
        </authorList>
    </citation>
    <scope>NUCLEOTIDE SEQUENCE</scope>
    <source>
        <tissue evidence="1">Mixed with DoveR01_LX</tissue>
    </source>
</reference>